<dbReference type="GO" id="GO:0110154">
    <property type="term" value="P:RNA decapping"/>
    <property type="evidence" value="ECO:0007669"/>
    <property type="project" value="TreeGrafter"/>
</dbReference>
<gene>
    <name evidence="2" type="ORF">SAMN04488047_101404</name>
</gene>
<dbReference type="EMBL" id="FOXA01000001">
    <property type="protein sequence ID" value="SFO90892.1"/>
    <property type="molecule type" value="Genomic_DNA"/>
</dbReference>
<dbReference type="RefSeq" id="WP_093416955.1">
    <property type="nucleotide sequence ID" value="NZ_FOXA01000001.1"/>
</dbReference>
<dbReference type="InterPro" id="IPR029052">
    <property type="entry name" value="Metallo-depent_PP-like"/>
</dbReference>
<feature type="domain" description="Calcineurin-like phosphoesterase" evidence="1">
    <location>
        <begin position="1"/>
        <end position="218"/>
    </location>
</feature>
<dbReference type="InterPro" id="IPR050126">
    <property type="entry name" value="Ap4A_hydrolase"/>
</dbReference>
<dbReference type="CDD" id="cd00144">
    <property type="entry name" value="MPP_PPP_family"/>
    <property type="match status" value="1"/>
</dbReference>
<dbReference type="AlphaFoldDB" id="A0A1I5L174"/>
<evidence type="ECO:0000313" key="3">
    <source>
        <dbReference type="Proteomes" id="UP000199356"/>
    </source>
</evidence>
<dbReference type="GO" id="GO:0008803">
    <property type="term" value="F:bis(5'-nucleosyl)-tetraphosphatase (symmetrical) activity"/>
    <property type="evidence" value="ECO:0007669"/>
    <property type="project" value="TreeGrafter"/>
</dbReference>
<dbReference type="SUPFAM" id="SSF56300">
    <property type="entry name" value="Metallo-dependent phosphatases"/>
    <property type="match status" value="1"/>
</dbReference>
<protein>
    <submittedName>
        <fullName evidence="2">Serine/threonine protein phosphatase 1</fullName>
    </submittedName>
</protein>
<name>A0A1I5L174_9RHOB</name>
<dbReference type="InterPro" id="IPR004843">
    <property type="entry name" value="Calcineurin-like_PHP"/>
</dbReference>
<dbReference type="Proteomes" id="UP000199356">
    <property type="component" value="Unassembled WGS sequence"/>
</dbReference>
<evidence type="ECO:0000313" key="2">
    <source>
        <dbReference type="EMBL" id="SFO90892.1"/>
    </source>
</evidence>
<organism evidence="2 3">
    <name type="scientific">Tranquillimonas alkanivorans</name>
    <dbReference type="NCBI Taxonomy" id="441119"/>
    <lineage>
        <taxon>Bacteria</taxon>
        <taxon>Pseudomonadati</taxon>
        <taxon>Pseudomonadota</taxon>
        <taxon>Alphaproteobacteria</taxon>
        <taxon>Rhodobacterales</taxon>
        <taxon>Roseobacteraceae</taxon>
        <taxon>Tranquillimonas</taxon>
    </lineage>
</organism>
<accession>A0A1I5L174</accession>
<proteinExistence type="predicted"/>
<dbReference type="PANTHER" id="PTHR42850">
    <property type="entry name" value="METALLOPHOSPHOESTERASE"/>
    <property type="match status" value="1"/>
</dbReference>
<sequence length="265" mass="28801">MTIYAVGDIHGQSARLDRALDMIEADGGPEARIVFLGDYTDRGPDSRGVLDRLIAGRDAGRDWIFLKGNHDRMFLRFLEEGRENDHNIRSGLSWFNPRLGGVQTLGSYGMAASEGPAFLMDANGGLETLASYGIGDRELTLHELAEEAARTVPQAHQDFLASLQLYHATEELLFVHAGIRPGLPLERQVEDDLIWIRDGFLDDSSDHGRLVVHGHTVVPEPMHLGNRVALDTGAGYGDPLTAAVFEGGDVWVLGSGGRVPLVPVG</sequence>
<reference evidence="2 3" key="1">
    <citation type="submission" date="2016-10" db="EMBL/GenBank/DDBJ databases">
        <authorList>
            <person name="de Groot N.N."/>
        </authorList>
    </citation>
    <scope>NUCLEOTIDE SEQUENCE [LARGE SCALE GENOMIC DNA]</scope>
    <source>
        <strain evidence="2 3">DSM 19547</strain>
    </source>
</reference>
<evidence type="ECO:0000259" key="1">
    <source>
        <dbReference type="Pfam" id="PF00149"/>
    </source>
</evidence>
<dbReference type="Pfam" id="PF00149">
    <property type="entry name" value="Metallophos"/>
    <property type="match status" value="1"/>
</dbReference>
<dbReference type="GO" id="GO:0005737">
    <property type="term" value="C:cytoplasm"/>
    <property type="evidence" value="ECO:0007669"/>
    <property type="project" value="TreeGrafter"/>
</dbReference>
<dbReference type="OrthoDB" id="9807890at2"/>
<dbReference type="Gene3D" id="3.60.21.10">
    <property type="match status" value="1"/>
</dbReference>
<keyword evidence="3" id="KW-1185">Reference proteome</keyword>
<dbReference type="PANTHER" id="PTHR42850:SF4">
    <property type="entry name" value="ZINC-DEPENDENT ENDOPOLYPHOSPHATASE"/>
    <property type="match status" value="1"/>
</dbReference>
<dbReference type="STRING" id="441119.SAMN04488047_101404"/>
<dbReference type="GO" id="GO:0016791">
    <property type="term" value="F:phosphatase activity"/>
    <property type="evidence" value="ECO:0007669"/>
    <property type="project" value="TreeGrafter"/>
</dbReference>